<dbReference type="SUPFAM" id="SSF53474">
    <property type="entry name" value="alpha/beta-Hydrolases"/>
    <property type="match status" value="2"/>
</dbReference>
<accession>A0A6A6W3J4</accession>
<evidence type="ECO:0000313" key="4">
    <source>
        <dbReference type="EMBL" id="KAF2756584.1"/>
    </source>
</evidence>
<dbReference type="Gene3D" id="3.40.50.1820">
    <property type="entry name" value="alpha/beta hydrolase"/>
    <property type="match status" value="1"/>
</dbReference>
<dbReference type="AlphaFoldDB" id="A0A6A6W3J4"/>
<name>A0A6A6W3J4_9PEZI</name>
<dbReference type="GO" id="GO:0016787">
    <property type="term" value="F:hydrolase activity"/>
    <property type="evidence" value="ECO:0007669"/>
    <property type="project" value="UniProtKB-KW"/>
</dbReference>
<dbReference type="Pfam" id="PF08386">
    <property type="entry name" value="Abhydrolase_4"/>
    <property type="match status" value="1"/>
</dbReference>
<proteinExistence type="inferred from homology"/>
<organism evidence="4 5">
    <name type="scientific">Pseudovirgaria hyperparasitica</name>
    <dbReference type="NCBI Taxonomy" id="470096"/>
    <lineage>
        <taxon>Eukaryota</taxon>
        <taxon>Fungi</taxon>
        <taxon>Dikarya</taxon>
        <taxon>Ascomycota</taxon>
        <taxon>Pezizomycotina</taxon>
        <taxon>Dothideomycetes</taxon>
        <taxon>Dothideomycetes incertae sedis</taxon>
        <taxon>Acrospermales</taxon>
        <taxon>Acrospermaceae</taxon>
        <taxon>Pseudovirgaria</taxon>
    </lineage>
</organism>
<comment type="similarity">
    <text evidence="1">Belongs to the peptidase S33 family.</text>
</comment>
<evidence type="ECO:0000313" key="5">
    <source>
        <dbReference type="Proteomes" id="UP000799437"/>
    </source>
</evidence>
<sequence>MSNTPDRTPARFSWDKIRPREYLHYIPCFDGFQCARLEVPLNWNATNRDSEPKAIVAVIRLPSKVPVTDSRYGGAIVTNPGGPGESGIHQLLTSGKHLQTIADAGKSAGRDGKFFDLISFDPRGVNNTVPRLKCFPNAATEIKYLDQLLDYSLLWSSPNVLGLEWGNAQALGESCSRKDPSTGIEAVHYVNTAQTVEDMLLIVERHGEWREAEARRLLGLSQPKILEIYELAMQRLKWTRDLEKMKYWGLSYGTTLGQTFAAMHPSRIDRMVIDGVMNAADYYAGAWMKNLVDSDKIITTYSRYCFEAGPDRCPLHMNTSVEDIARRFEDVMMDLKTNPIAMPGGDENGPALLTYKDMHLHLLGGMYSSYSHAENLFRLVAGIDARNSTIIREGILGTGREIPKRSKQCVHDGPFSDACVSQSYISMLGPNQAIACMDSAWNNSSSLTKTQFGGYLDDLKTMSKWISPSWARNKLACVGYKGKPAWTFDGPIRGNTSYPILAIGNTHDSVCPLRNAVEITHLFPSSIVVQQDSEGHCFQSSPSTCTGRIIREYFQSGKLPDNGTVCMPEYKPFVGCMNRDEDGKCKSLGEEDESIFKAIEGLT</sequence>
<dbReference type="EMBL" id="ML996575">
    <property type="protein sequence ID" value="KAF2756584.1"/>
    <property type="molecule type" value="Genomic_DNA"/>
</dbReference>
<dbReference type="RefSeq" id="XP_033599035.1">
    <property type="nucleotide sequence ID" value="XM_033741967.1"/>
</dbReference>
<dbReference type="GeneID" id="54483021"/>
<dbReference type="OrthoDB" id="425534at2759"/>
<dbReference type="Proteomes" id="UP000799437">
    <property type="component" value="Unassembled WGS sequence"/>
</dbReference>
<keyword evidence="5" id="KW-1185">Reference proteome</keyword>
<evidence type="ECO:0000256" key="2">
    <source>
        <dbReference type="ARBA" id="ARBA00022801"/>
    </source>
</evidence>
<feature type="domain" description="Peptidase S33 tripeptidyl aminopeptidase-like C-terminal" evidence="3">
    <location>
        <begin position="466"/>
        <end position="566"/>
    </location>
</feature>
<reference evidence="4" key="1">
    <citation type="journal article" date="2020" name="Stud. Mycol.">
        <title>101 Dothideomycetes genomes: a test case for predicting lifestyles and emergence of pathogens.</title>
        <authorList>
            <person name="Haridas S."/>
            <person name="Albert R."/>
            <person name="Binder M."/>
            <person name="Bloem J."/>
            <person name="Labutti K."/>
            <person name="Salamov A."/>
            <person name="Andreopoulos B."/>
            <person name="Baker S."/>
            <person name="Barry K."/>
            <person name="Bills G."/>
            <person name="Bluhm B."/>
            <person name="Cannon C."/>
            <person name="Castanera R."/>
            <person name="Culley D."/>
            <person name="Daum C."/>
            <person name="Ezra D."/>
            <person name="Gonzalez J."/>
            <person name="Henrissat B."/>
            <person name="Kuo A."/>
            <person name="Liang C."/>
            <person name="Lipzen A."/>
            <person name="Lutzoni F."/>
            <person name="Magnuson J."/>
            <person name="Mondo S."/>
            <person name="Nolan M."/>
            <person name="Ohm R."/>
            <person name="Pangilinan J."/>
            <person name="Park H.-J."/>
            <person name="Ramirez L."/>
            <person name="Alfaro M."/>
            <person name="Sun H."/>
            <person name="Tritt A."/>
            <person name="Yoshinaga Y."/>
            <person name="Zwiers L.-H."/>
            <person name="Turgeon B."/>
            <person name="Goodwin S."/>
            <person name="Spatafora J."/>
            <person name="Crous P."/>
            <person name="Grigoriev I."/>
        </authorList>
    </citation>
    <scope>NUCLEOTIDE SEQUENCE</scope>
    <source>
        <strain evidence="4">CBS 121739</strain>
    </source>
</reference>
<dbReference type="InterPro" id="IPR013595">
    <property type="entry name" value="Pept_S33_TAP-like_C"/>
</dbReference>
<keyword evidence="2 4" id="KW-0378">Hydrolase</keyword>
<evidence type="ECO:0000256" key="1">
    <source>
        <dbReference type="ARBA" id="ARBA00010088"/>
    </source>
</evidence>
<dbReference type="PANTHER" id="PTHR43248">
    <property type="entry name" value="2-SUCCINYL-6-HYDROXY-2,4-CYCLOHEXADIENE-1-CARBOXYLATE SYNTHASE"/>
    <property type="match status" value="1"/>
</dbReference>
<dbReference type="InterPro" id="IPR029058">
    <property type="entry name" value="AB_hydrolase_fold"/>
</dbReference>
<evidence type="ECO:0000259" key="3">
    <source>
        <dbReference type="Pfam" id="PF08386"/>
    </source>
</evidence>
<dbReference type="InterPro" id="IPR051601">
    <property type="entry name" value="Serine_prot/Carboxylest_S33"/>
</dbReference>
<dbReference type="PANTHER" id="PTHR43248:SF25">
    <property type="entry name" value="AB HYDROLASE-1 DOMAIN-CONTAINING PROTEIN-RELATED"/>
    <property type="match status" value="1"/>
</dbReference>
<gene>
    <name evidence="4" type="ORF">EJ05DRAFT_441102</name>
</gene>
<protein>
    <submittedName>
        <fullName evidence="4">Alpha/beta-hydrolase</fullName>
    </submittedName>
</protein>